<keyword evidence="4" id="KW-0378">Hydrolase</keyword>
<evidence type="ECO:0000256" key="1">
    <source>
        <dbReference type="ARBA" id="ARBA00000382"/>
    </source>
</evidence>
<evidence type="ECO:0000256" key="3">
    <source>
        <dbReference type="ARBA" id="ARBA00012780"/>
    </source>
</evidence>
<evidence type="ECO:0000256" key="4">
    <source>
        <dbReference type="ARBA" id="ARBA00022801"/>
    </source>
</evidence>
<dbReference type="EC" id="3.2.1.39" evidence="3"/>
<dbReference type="PROSITE" id="PS51257">
    <property type="entry name" value="PROKAR_LIPOPROTEIN"/>
    <property type="match status" value="1"/>
</dbReference>
<feature type="signal peptide" evidence="10">
    <location>
        <begin position="1"/>
        <end position="27"/>
    </location>
</feature>
<dbReference type="EMBL" id="JBEPSH010000001">
    <property type="protein sequence ID" value="MET4575578.1"/>
    <property type="molecule type" value="Genomic_DNA"/>
</dbReference>
<comment type="catalytic activity">
    <reaction evidence="1">
        <text>Hydrolysis of (1-&gt;3)-beta-D-glucosidic linkages in (1-&gt;3)-beta-D-glucans.</text>
        <dbReference type="EC" id="3.2.1.39"/>
    </reaction>
</comment>
<evidence type="ECO:0000256" key="6">
    <source>
        <dbReference type="ARBA" id="ARBA00023295"/>
    </source>
</evidence>
<comment type="caution">
    <text evidence="13">The sequence shown here is derived from an EMBL/GenBank/DDBJ whole genome shotgun (WGS) entry which is preliminary data.</text>
</comment>
<evidence type="ECO:0000313" key="14">
    <source>
        <dbReference type="Proteomes" id="UP001549320"/>
    </source>
</evidence>
<dbReference type="Proteomes" id="UP001549320">
    <property type="component" value="Unassembled WGS sequence"/>
</dbReference>
<feature type="domain" description="Glycosyl hydrolase family 81 N-terminal" evidence="11">
    <location>
        <begin position="361"/>
        <end position="501"/>
    </location>
</feature>
<keyword evidence="14" id="KW-1185">Reference proteome</keyword>
<evidence type="ECO:0000256" key="10">
    <source>
        <dbReference type="SAM" id="SignalP"/>
    </source>
</evidence>
<dbReference type="InterPro" id="IPR005200">
    <property type="entry name" value="Endo-beta-glucanase"/>
</dbReference>
<dbReference type="PROSITE" id="PS52008">
    <property type="entry name" value="GH81"/>
    <property type="match status" value="1"/>
</dbReference>
<reference evidence="13 14" key="1">
    <citation type="submission" date="2024-06" db="EMBL/GenBank/DDBJ databases">
        <title>Sorghum-associated microbial communities from plants grown in Nebraska, USA.</title>
        <authorList>
            <person name="Schachtman D."/>
        </authorList>
    </citation>
    <scope>NUCLEOTIDE SEQUENCE [LARGE SCALE GENOMIC DNA]</scope>
    <source>
        <strain evidence="13 14">2709</strain>
    </source>
</reference>
<proteinExistence type="inferred from homology"/>
<feature type="domain" description="Glycosyl hydrolase family 81 C-terminal" evidence="12">
    <location>
        <begin position="548"/>
        <end position="848"/>
    </location>
</feature>
<gene>
    <name evidence="13" type="ORF">ABIE13_000675</name>
</gene>
<dbReference type="InterPro" id="IPR040451">
    <property type="entry name" value="GH81_N"/>
</dbReference>
<keyword evidence="7" id="KW-0961">Cell wall biogenesis/degradation</keyword>
<keyword evidence="5" id="KW-0119">Carbohydrate metabolism</keyword>
<name>A0ABV2Q4T6_9BURK</name>
<evidence type="ECO:0000313" key="13">
    <source>
        <dbReference type="EMBL" id="MET4575578.1"/>
    </source>
</evidence>
<feature type="region of interest" description="Disordered" evidence="9">
    <location>
        <begin position="278"/>
        <end position="299"/>
    </location>
</feature>
<evidence type="ECO:0000259" key="12">
    <source>
        <dbReference type="Pfam" id="PF17652"/>
    </source>
</evidence>
<evidence type="ECO:0000256" key="7">
    <source>
        <dbReference type="ARBA" id="ARBA00023316"/>
    </source>
</evidence>
<evidence type="ECO:0000256" key="8">
    <source>
        <dbReference type="ARBA" id="ARBA00023326"/>
    </source>
</evidence>
<sequence length="992" mass="107956">MMKNDWQPRRRFSLLTMSLLSAVGLVACGGGGDGSSSSAYSDHPPTRVAPVLADSTIPATLAPSAAGAKSSSALMAKASNLPPISTVDPSTVLGGGAVTNPFQPANKNFKLVEGMAGRPLPTGKWYKSFFYQSPRNMDVPLGVPGDSREQSVFAFPNQAWLDDRSGMVNVAFPRKRYIPQPGAPLDMSNPYYVDAAPYIMVPSPNPDLQLTYLPAAEGRLTRRIDHKDELTIATSWYGKSANGAGLPSMQLIMAVGSPYITAKYSNLRPQIGLGQGIRAQEAKDPVTRLPTDPGNGDPNKWEAIPEIQAISADNGEIQPFAENGGAPTTPDLTGKKFRFVYRTSDNSVSSDPNLAFMQRVMVVYTSSQVTLKWDIPSRTYVFSEPFNGTVRVAFVNEQPAGPAPAPTLVSYPTEEALLDKHSVEYPVTSTINLQYTGGNDATVRYGWNTETLDGSTAGGQRLLMVAFDQLHLKSMNNANTVGLKYRSNFGTMTGVVGNSWTQTLKIPGVLQESTQAERLWQGAGTIKASDRAAVLASLKADAATAKGYIAHCNYESYLCGKYVGNISRLVLIAAQLGDEAKDTRNEMLDFLKSTLNPWFDAKDADDPEWGDKLTKKMQDYFRYDTTNGGTVTNRPFLQNDYEQDFYNATYLDHMFHYGYFLYASAVLGRYDATWREKYKEPVNTLARDIANYSSDDTYFPITRTYDWFRMQNVADAGPDANGGNTESSSEAIHANYGLVLWGAVTGNPEMQAMGMVMAAGEIRSAQAMYQVTPTNSVFQDVTPIEIPLKGGGSVTADPNKLITVGIKRFNLTETQVFFGQRETYRVGIQILPISPLTPYILSQDWASHHASALLQLEANDTGLFDKLFTASPVGAQCGTTATGTPSLMPAADCAGQARVLYSWRQIINSVNGMNNPAAAFDRYTSYMAKLPQQTSAFMANSVGTPFSYVDSNTKEVVSGTYAAPGVDPDVLKDASTPSNNTNVLWWLSTLKQ</sequence>
<comment type="similarity">
    <text evidence="2">Belongs to the glycosyl hydrolase 81 family.</text>
</comment>
<keyword evidence="10" id="KW-0732">Signal</keyword>
<dbReference type="InterPro" id="IPR040720">
    <property type="entry name" value="GH81_C"/>
</dbReference>
<dbReference type="PANTHER" id="PTHR31983">
    <property type="entry name" value="ENDO-1,3(4)-BETA-GLUCANASE 1"/>
    <property type="match status" value="1"/>
</dbReference>
<dbReference type="Gene3D" id="2.70.98.30">
    <property type="entry name" value="Golgi alpha-mannosidase II, domain 4"/>
    <property type="match status" value="1"/>
</dbReference>
<dbReference type="Pfam" id="PF17652">
    <property type="entry name" value="Glyco_hydro81C"/>
    <property type="match status" value="1"/>
</dbReference>
<keyword evidence="8" id="KW-0624">Polysaccharide degradation</keyword>
<evidence type="ECO:0000259" key="11">
    <source>
        <dbReference type="Pfam" id="PF03639"/>
    </source>
</evidence>
<dbReference type="RefSeq" id="WP_354441095.1">
    <property type="nucleotide sequence ID" value="NZ_JBEPSH010000001.1"/>
</dbReference>
<accession>A0ABV2Q4T6</accession>
<keyword evidence="6" id="KW-0326">Glycosidase</keyword>
<dbReference type="Pfam" id="PF03639">
    <property type="entry name" value="Glyco_hydro_81"/>
    <property type="match status" value="1"/>
</dbReference>
<organism evidence="13 14">
    <name type="scientific">Ottowia thiooxydans</name>
    <dbReference type="NCBI Taxonomy" id="219182"/>
    <lineage>
        <taxon>Bacteria</taxon>
        <taxon>Pseudomonadati</taxon>
        <taxon>Pseudomonadota</taxon>
        <taxon>Betaproteobacteria</taxon>
        <taxon>Burkholderiales</taxon>
        <taxon>Comamonadaceae</taxon>
        <taxon>Ottowia</taxon>
    </lineage>
</organism>
<evidence type="ECO:0000256" key="2">
    <source>
        <dbReference type="ARBA" id="ARBA00010730"/>
    </source>
</evidence>
<protein>
    <recommendedName>
        <fullName evidence="3">glucan endo-1,3-beta-D-glucosidase</fullName>
        <ecNumber evidence="3">3.2.1.39</ecNumber>
    </recommendedName>
</protein>
<dbReference type="PANTHER" id="PTHR31983:SF0">
    <property type="entry name" value="GLUCAN ENDO-1,3-BETA-D-GLUCOSIDASE 2"/>
    <property type="match status" value="1"/>
</dbReference>
<evidence type="ECO:0000256" key="5">
    <source>
        <dbReference type="ARBA" id="ARBA00023277"/>
    </source>
</evidence>
<feature type="chain" id="PRO_5046239389" description="glucan endo-1,3-beta-D-glucosidase" evidence="10">
    <location>
        <begin position="28"/>
        <end position="992"/>
    </location>
</feature>
<evidence type="ECO:0000256" key="9">
    <source>
        <dbReference type="SAM" id="MobiDB-lite"/>
    </source>
</evidence>